<accession>A0A6J7A5Z8</accession>
<dbReference type="InterPro" id="IPR015865">
    <property type="entry name" value="Riboflavin_kinase_bac/euk"/>
</dbReference>
<dbReference type="AlphaFoldDB" id="A0A6J7A5Z8"/>
<dbReference type="InterPro" id="IPR023468">
    <property type="entry name" value="Riboflavin_kinase"/>
</dbReference>
<sequence>MSNGLAEPIVSFLITGVVERGDQRGRTLGMPTANVAVARHAAFPDEGVYAGVVTLADRSRHCAAVSIGRRPTFYAEGFELCEAHLLDFEGDLYGQQIEVLLTHHLRGQTRFDGIDDLIQQMRDDCDLARRSVNIDFDADIE</sequence>
<dbReference type="GO" id="GO:0008531">
    <property type="term" value="F:riboflavin kinase activity"/>
    <property type="evidence" value="ECO:0007669"/>
    <property type="project" value="UniProtKB-EC"/>
</dbReference>
<gene>
    <name evidence="8" type="ORF">UFOPK2754_01168</name>
    <name evidence="9" type="ORF">UFOPK3139_01187</name>
    <name evidence="10" type="ORF">UFOPK3543_01686</name>
    <name evidence="11" type="ORF">UFOPK3967_00685</name>
</gene>
<evidence type="ECO:0000256" key="6">
    <source>
        <dbReference type="ARBA" id="ARBA00022840"/>
    </source>
</evidence>
<dbReference type="PANTHER" id="PTHR22749">
    <property type="entry name" value="RIBOFLAVIN KINASE/FMN ADENYLYLTRANSFERASE"/>
    <property type="match status" value="1"/>
</dbReference>
<evidence type="ECO:0000256" key="4">
    <source>
        <dbReference type="ARBA" id="ARBA00022679"/>
    </source>
</evidence>
<dbReference type="SMART" id="SM00904">
    <property type="entry name" value="Flavokinase"/>
    <property type="match status" value="1"/>
</dbReference>
<dbReference type="EC" id="2.7.1.26" evidence="1"/>
<dbReference type="EMBL" id="CAFBOS010000029">
    <property type="protein sequence ID" value="CAB4985947.1"/>
    <property type="molecule type" value="Genomic_DNA"/>
</dbReference>
<name>A0A6J7A5Z8_9ZZZZ</name>
<keyword evidence="5" id="KW-0547">Nucleotide-binding</keyword>
<dbReference type="GO" id="GO:0009398">
    <property type="term" value="P:FMN biosynthetic process"/>
    <property type="evidence" value="ECO:0007669"/>
    <property type="project" value="TreeGrafter"/>
</dbReference>
<feature type="domain" description="Riboflavin kinase" evidence="7">
    <location>
        <begin position="12"/>
        <end position="133"/>
    </location>
</feature>
<keyword evidence="2" id="KW-0285">Flavoprotein</keyword>
<dbReference type="SUPFAM" id="SSF82114">
    <property type="entry name" value="Riboflavin kinase-like"/>
    <property type="match status" value="1"/>
</dbReference>
<dbReference type="GO" id="GO:0009231">
    <property type="term" value="P:riboflavin biosynthetic process"/>
    <property type="evidence" value="ECO:0007669"/>
    <property type="project" value="InterPro"/>
</dbReference>
<dbReference type="EMBL" id="CAEZYR010000035">
    <property type="protein sequence ID" value="CAB4740909.1"/>
    <property type="molecule type" value="Genomic_DNA"/>
</dbReference>
<proteinExistence type="predicted"/>
<evidence type="ECO:0000256" key="5">
    <source>
        <dbReference type="ARBA" id="ARBA00022741"/>
    </source>
</evidence>
<evidence type="ECO:0000313" key="8">
    <source>
        <dbReference type="EMBL" id="CAB4740909.1"/>
    </source>
</evidence>
<evidence type="ECO:0000256" key="2">
    <source>
        <dbReference type="ARBA" id="ARBA00022630"/>
    </source>
</evidence>
<protein>
    <recommendedName>
        <fullName evidence="1">riboflavin kinase</fullName>
        <ecNumber evidence="1">2.7.1.26</ecNumber>
    </recommendedName>
</protein>
<evidence type="ECO:0000256" key="1">
    <source>
        <dbReference type="ARBA" id="ARBA00012105"/>
    </source>
</evidence>
<dbReference type="PANTHER" id="PTHR22749:SF6">
    <property type="entry name" value="RIBOFLAVIN KINASE"/>
    <property type="match status" value="1"/>
</dbReference>
<evidence type="ECO:0000313" key="10">
    <source>
        <dbReference type="EMBL" id="CAB4913862.1"/>
    </source>
</evidence>
<dbReference type="EMBL" id="CAFBMH010000062">
    <property type="protein sequence ID" value="CAB4913862.1"/>
    <property type="molecule type" value="Genomic_DNA"/>
</dbReference>
<dbReference type="Pfam" id="PF01687">
    <property type="entry name" value="Flavokinase"/>
    <property type="match status" value="1"/>
</dbReference>
<organism evidence="9">
    <name type="scientific">freshwater metagenome</name>
    <dbReference type="NCBI Taxonomy" id="449393"/>
    <lineage>
        <taxon>unclassified sequences</taxon>
        <taxon>metagenomes</taxon>
        <taxon>ecological metagenomes</taxon>
    </lineage>
</organism>
<keyword evidence="3" id="KW-0288">FMN</keyword>
<reference evidence="9" key="1">
    <citation type="submission" date="2020-05" db="EMBL/GenBank/DDBJ databases">
        <authorList>
            <person name="Chiriac C."/>
            <person name="Salcher M."/>
            <person name="Ghai R."/>
            <person name="Kavagutti S V."/>
        </authorList>
    </citation>
    <scope>NUCLEOTIDE SEQUENCE</scope>
</reference>
<evidence type="ECO:0000256" key="3">
    <source>
        <dbReference type="ARBA" id="ARBA00022643"/>
    </source>
</evidence>
<evidence type="ECO:0000313" key="9">
    <source>
        <dbReference type="EMBL" id="CAB4828191.1"/>
    </source>
</evidence>
<dbReference type="Gene3D" id="2.40.30.30">
    <property type="entry name" value="Riboflavin kinase-like"/>
    <property type="match status" value="1"/>
</dbReference>
<dbReference type="EMBL" id="CAFABA010000040">
    <property type="protein sequence ID" value="CAB4828191.1"/>
    <property type="molecule type" value="Genomic_DNA"/>
</dbReference>
<dbReference type="GO" id="GO:0005524">
    <property type="term" value="F:ATP binding"/>
    <property type="evidence" value="ECO:0007669"/>
    <property type="project" value="UniProtKB-KW"/>
</dbReference>
<keyword evidence="4" id="KW-0808">Transferase</keyword>
<keyword evidence="6" id="KW-0067">ATP-binding</keyword>
<evidence type="ECO:0000259" key="7">
    <source>
        <dbReference type="SMART" id="SM00904"/>
    </source>
</evidence>
<dbReference type="InterPro" id="IPR023465">
    <property type="entry name" value="Riboflavin_kinase_dom_sf"/>
</dbReference>
<evidence type="ECO:0000313" key="11">
    <source>
        <dbReference type="EMBL" id="CAB4985947.1"/>
    </source>
</evidence>